<dbReference type="RefSeq" id="WP_070635106.1">
    <property type="nucleotide sequence ID" value="NZ_CBDEIT010000142.1"/>
</dbReference>
<gene>
    <name evidence="2" type="ORF">CO690_09415</name>
</gene>
<proteinExistence type="predicted"/>
<organism evidence="2 3">
    <name type="scientific">Rothia mucilaginosa</name>
    <dbReference type="NCBI Taxonomy" id="43675"/>
    <lineage>
        <taxon>Bacteria</taxon>
        <taxon>Bacillati</taxon>
        <taxon>Actinomycetota</taxon>
        <taxon>Actinomycetes</taxon>
        <taxon>Micrococcales</taxon>
        <taxon>Micrococcaceae</taxon>
        <taxon>Rothia</taxon>
    </lineage>
</organism>
<evidence type="ECO:0000313" key="3">
    <source>
        <dbReference type="Proteomes" id="UP000218628"/>
    </source>
</evidence>
<dbReference type="AlphaFoldDB" id="A0A291DH91"/>
<sequence length="104" mass="11888">MTATPHQHITDLKEQRRALQQRAHSIRAATGTPYSSEVHLLLGQSYLDPASWQELTASSGVRAAVRRAQFVRRYRHLLARLEAAIERYEQHSTARNSPEAERMP</sequence>
<feature type="compositionally biased region" description="Basic and acidic residues" evidence="1">
    <location>
        <begin position="8"/>
        <end position="17"/>
    </location>
</feature>
<dbReference type="Proteomes" id="UP000218628">
    <property type="component" value="Chromosome"/>
</dbReference>
<feature type="region of interest" description="Disordered" evidence="1">
    <location>
        <begin position="1"/>
        <end position="20"/>
    </location>
</feature>
<name>A0A291DH91_9MICC</name>
<evidence type="ECO:0000256" key="1">
    <source>
        <dbReference type="SAM" id="MobiDB-lite"/>
    </source>
</evidence>
<dbReference type="EMBL" id="CP023510">
    <property type="protein sequence ID" value="ATF63876.1"/>
    <property type="molecule type" value="Genomic_DNA"/>
</dbReference>
<accession>A0A291DH91</accession>
<evidence type="ECO:0000313" key="2">
    <source>
        <dbReference type="EMBL" id="ATF63876.1"/>
    </source>
</evidence>
<protein>
    <submittedName>
        <fullName evidence="2">Uncharacterized protein</fullName>
    </submittedName>
</protein>
<reference evidence="3" key="1">
    <citation type="submission" date="2017-09" db="EMBL/GenBank/DDBJ databases">
        <title>FDA dAtabase for Regulatory Grade micrObial Sequences (FDA-ARGOS): Supporting development and validation of Infectious Disease Dx tests.</title>
        <authorList>
            <person name="Minogue T."/>
            <person name="Wolcott M."/>
            <person name="Wasieloski L."/>
            <person name="Aguilar W."/>
            <person name="Moore D."/>
            <person name="Tallon L."/>
            <person name="Sadzewicz L."/>
            <person name="Ott S."/>
            <person name="Zhao X."/>
            <person name="Nagaraj S."/>
            <person name="Vavikolanu K."/>
            <person name="Aluvathingal J."/>
            <person name="Nadendla S."/>
            <person name="Sichtig H."/>
        </authorList>
    </citation>
    <scope>NUCLEOTIDE SEQUENCE [LARGE SCALE GENOMIC DNA]</scope>
    <source>
        <strain evidence="3">FDAARGOS_369</strain>
    </source>
</reference>